<evidence type="ECO:0000256" key="5">
    <source>
        <dbReference type="ARBA" id="ARBA00048539"/>
    </source>
</evidence>
<dbReference type="HAMAP" id="MF_01161">
    <property type="entry name" value="tRNA_Ile_lys_synt"/>
    <property type="match status" value="1"/>
</dbReference>
<dbReference type="EC" id="6.3.4.19" evidence="6"/>
<dbReference type="InterPro" id="IPR012795">
    <property type="entry name" value="tRNA_Ile_lys_synt_N"/>
</dbReference>
<evidence type="ECO:0000256" key="2">
    <source>
        <dbReference type="ARBA" id="ARBA00022694"/>
    </source>
</evidence>
<dbReference type="Pfam" id="PF01171">
    <property type="entry name" value="ATP_bind_3"/>
    <property type="match status" value="1"/>
</dbReference>
<sequence length="287" mass="34712">MSTTDKKQYLIGVSGGPDSMYLLNQYKEQIKVVCHVNYNKRQSALRDQEIVQNYCMNNNLILELLSVDKNYNYQRNFQTQARILRYDFFLEVAKKYNLEKCLIAHQKDDFLESALMQYDKNKNLLFYGLHKESNYKDLRIIRPILDFWKDDIQNYLNENKIPYGIDETNLLPIYQRNKVRINLSKLTNNKKQEQLDFFNKLNKQNKYRFDEVNNFIVNWDHNYKQLIESTNYYEIIYYWLSKNDIKYTKAKADGILEFLQKKNNKKYRLKINTYLIKKNGIVEIIKA</sequence>
<evidence type="ECO:0000256" key="6">
    <source>
        <dbReference type="HAMAP-Rule" id="MF_01161"/>
    </source>
</evidence>
<dbReference type="GO" id="GO:0032267">
    <property type="term" value="F:tRNA(Ile)-lysidine synthase activity"/>
    <property type="evidence" value="ECO:0007669"/>
    <property type="project" value="UniProtKB-EC"/>
</dbReference>
<comment type="function">
    <text evidence="6">Ligates lysine onto the cytidine present at position 34 of the AUA codon-specific tRNA(Ile) that contains the anticodon CAU, in an ATP-dependent manner. Cytidine is converted to lysidine, thus changing the amino acid specificity of the tRNA from methionine to isoleucine.</text>
</comment>
<keyword evidence="3 6" id="KW-0547">Nucleotide-binding</keyword>
<name>A0ABT5GAA1_9MOLU</name>
<evidence type="ECO:0000256" key="3">
    <source>
        <dbReference type="ARBA" id="ARBA00022741"/>
    </source>
</evidence>
<dbReference type="SUPFAM" id="SSF52402">
    <property type="entry name" value="Adenine nucleotide alpha hydrolases-like"/>
    <property type="match status" value="1"/>
</dbReference>
<keyword evidence="9" id="KW-1185">Reference proteome</keyword>
<dbReference type="Gene3D" id="3.40.50.620">
    <property type="entry name" value="HUPs"/>
    <property type="match status" value="1"/>
</dbReference>
<comment type="subcellular location">
    <subcellularLocation>
        <location evidence="6">Cytoplasm</location>
    </subcellularLocation>
</comment>
<dbReference type="NCBIfam" id="TIGR02432">
    <property type="entry name" value="lysidine_TilS_N"/>
    <property type="match status" value="1"/>
</dbReference>
<organism evidence="8 9">
    <name type="scientific">Mycoplasma bradburyae</name>
    <dbReference type="NCBI Taxonomy" id="2963128"/>
    <lineage>
        <taxon>Bacteria</taxon>
        <taxon>Bacillati</taxon>
        <taxon>Mycoplasmatota</taxon>
        <taxon>Mollicutes</taxon>
        <taxon>Mycoplasmataceae</taxon>
        <taxon>Mycoplasma</taxon>
    </lineage>
</organism>
<feature type="domain" description="tRNA(Ile)-lysidine/2-thiocytidine synthase N-terminal" evidence="7">
    <location>
        <begin position="8"/>
        <end position="180"/>
    </location>
</feature>
<dbReference type="Proteomes" id="UP001220940">
    <property type="component" value="Unassembled WGS sequence"/>
</dbReference>
<evidence type="ECO:0000313" key="9">
    <source>
        <dbReference type="Proteomes" id="UP001220940"/>
    </source>
</evidence>
<dbReference type="CDD" id="cd01992">
    <property type="entry name" value="TilS_N"/>
    <property type="match status" value="1"/>
</dbReference>
<comment type="similarity">
    <text evidence="6">Belongs to the tRNA(Ile)-lysidine synthase family.</text>
</comment>
<dbReference type="EMBL" id="JAJHZM010000007">
    <property type="protein sequence ID" value="MDC4181779.1"/>
    <property type="molecule type" value="Genomic_DNA"/>
</dbReference>
<feature type="binding site" evidence="6">
    <location>
        <begin position="14"/>
        <end position="19"/>
    </location>
    <ligand>
        <name>ATP</name>
        <dbReference type="ChEBI" id="CHEBI:30616"/>
    </ligand>
</feature>
<reference evidence="8" key="1">
    <citation type="submission" date="2021-11" db="EMBL/GenBank/DDBJ databases">
        <title>Description of Mycoplasma bradburyaesp. nov.from sea birds: a tribute to a great mycoplasmologist.</title>
        <authorList>
            <person name="Ramirez A.S."/>
            <person name="Poveda C."/>
            <person name="Suarez-Perez A."/>
            <person name="Rosales R.S."/>
            <person name="Dijkman R."/>
            <person name="Feberwee A."/>
            <person name="Spergser J."/>
            <person name="Szostak M.P."/>
            <person name="Ressel L."/>
            <person name="Calabuig P."/>
            <person name="Catania S."/>
            <person name="Gobbo F."/>
            <person name="Timofte D."/>
            <person name="Poveda J.B."/>
        </authorList>
    </citation>
    <scope>NUCLEOTIDE SEQUENCE [LARGE SCALE GENOMIC DNA]</scope>
    <source>
        <strain evidence="8">T158</strain>
    </source>
</reference>
<evidence type="ECO:0000256" key="4">
    <source>
        <dbReference type="ARBA" id="ARBA00022840"/>
    </source>
</evidence>
<dbReference type="PANTHER" id="PTHR43033">
    <property type="entry name" value="TRNA(ILE)-LYSIDINE SYNTHASE-RELATED"/>
    <property type="match status" value="1"/>
</dbReference>
<keyword evidence="6" id="KW-0963">Cytoplasm</keyword>
<keyword evidence="2 6" id="KW-0819">tRNA processing</keyword>
<proteinExistence type="inferred from homology"/>
<protein>
    <recommendedName>
        <fullName evidence="6">tRNA(Ile)-lysidine synthase</fullName>
        <ecNumber evidence="6">6.3.4.19</ecNumber>
    </recommendedName>
    <alternativeName>
        <fullName evidence="6">tRNA(Ile)-2-lysyl-cytidine synthase</fullName>
    </alternativeName>
    <alternativeName>
        <fullName evidence="6">tRNA(Ile)-lysidine synthetase</fullName>
    </alternativeName>
</protein>
<evidence type="ECO:0000313" key="8">
    <source>
        <dbReference type="EMBL" id="MDC4181779.1"/>
    </source>
</evidence>
<dbReference type="InterPro" id="IPR014729">
    <property type="entry name" value="Rossmann-like_a/b/a_fold"/>
</dbReference>
<accession>A0ABT5GAA1</accession>
<dbReference type="InterPro" id="IPR012094">
    <property type="entry name" value="tRNA_Ile_lys_synt"/>
</dbReference>
<keyword evidence="1 6" id="KW-0436">Ligase</keyword>
<comment type="caution">
    <text evidence="8">The sequence shown here is derived from an EMBL/GenBank/DDBJ whole genome shotgun (WGS) entry which is preliminary data.</text>
</comment>
<gene>
    <name evidence="6 8" type="primary">tilS</name>
    <name evidence="8" type="ORF">LNO68_01075</name>
</gene>
<comment type="domain">
    <text evidence="6">The N-terminal region contains the highly conserved SGGXDS motif, predicted to be a P-loop motif involved in ATP binding.</text>
</comment>
<evidence type="ECO:0000259" key="7">
    <source>
        <dbReference type="Pfam" id="PF01171"/>
    </source>
</evidence>
<dbReference type="RefSeq" id="WP_255034608.1">
    <property type="nucleotide sequence ID" value="NZ_CP101414.1"/>
</dbReference>
<keyword evidence="4 6" id="KW-0067">ATP-binding</keyword>
<dbReference type="InterPro" id="IPR011063">
    <property type="entry name" value="TilS/TtcA_N"/>
</dbReference>
<evidence type="ECO:0000256" key="1">
    <source>
        <dbReference type="ARBA" id="ARBA00022598"/>
    </source>
</evidence>
<comment type="catalytic activity">
    <reaction evidence="5 6">
        <text>cytidine(34) in tRNA(Ile2) + L-lysine + ATP = lysidine(34) in tRNA(Ile2) + AMP + diphosphate + H(+)</text>
        <dbReference type="Rhea" id="RHEA:43744"/>
        <dbReference type="Rhea" id="RHEA-COMP:10625"/>
        <dbReference type="Rhea" id="RHEA-COMP:10670"/>
        <dbReference type="ChEBI" id="CHEBI:15378"/>
        <dbReference type="ChEBI" id="CHEBI:30616"/>
        <dbReference type="ChEBI" id="CHEBI:32551"/>
        <dbReference type="ChEBI" id="CHEBI:33019"/>
        <dbReference type="ChEBI" id="CHEBI:82748"/>
        <dbReference type="ChEBI" id="CHEBI:83665"/>
        <dbReference type="ChEBI" id="CHEBI:456215"/>
        <dbReference type="EC" id="6.3.4.19"/>
    </reaction>
</comment>
<dbReference type="PANTHER" id="PTHR43033:SF1">
    <property type="entry name" value="TRNA(ILE)-LYSIDINE SYNTHASE-RELATED"/>
    <property type="match status" value="1"/>
</dbReference>